<proteinExistence type="predicted"/>
<dbReference type="EMBL" id="PP934186">
    <property type="protein sequence ID" value="XDG30967.1"/>
    <property type="molecule type" value="Genomic_DNA"/>
</dbReference>
<sequence length="128" mass="15680">MMNKKFRKDFHRNFPWYDYNFLLEAMLLWSEEASERHRKHGNLVRSDDTSRKLKLVSELLKRLIADDYDEPCKIFNSRNKTLPKDNSFGINLDEDFTYLKSEHSNYLRNQDKQMLLKLLDKHLFEFWD</sequence>
<organism evidence="1">
    <name type="scientific">Vibrio phage P018-4</name>
    <dbReference type="NCBI Taxonomy" id="3229728"/>
    <lineage>
        <taxon>Viruses</taxon>
        <taxon>Duplodnaviria</taxon>
        <taxon>Heunggongvirae</taxon>
        <taxon>Uroviricota</taxon>
        <taxon>Caudoviricetes</taxon>
    </lineage>
</organism>
<name>A0AB39AJS2_9CAUD</name>
<evidence type="ECO:0000313" key="1">
    <source>
        <dbReference type="EMBL" id="XDG30967.1"/>
    </source>
</evidence>
<reference evidence="1" key="1">
    <citation type="submission" date="2024-06" db="EMBL/GenBank/DDBJ databases">
        <authorList>
            <person name="Yang R."/>
        </authorList>
    </citation>
    <scope>NUCLEOTIDE SEQUENCE</scope>
</reference>
<accession>A0AB39AJS2</accession>
<protein>
    <submittedName>
        <fullName evidence="1">Uncharacterized protein</fullName>
    </submittedName>
</protein>